<evidence type="ECO:0000256" key="1">
    <source>
        <dbReference type="SAM" id="SignalP"/>
    </source>
</evidence>
<name>A0ABY0W415_9PSED</name>
<sequence length="197" mass="21704">MESILNKALKRNTIITLLAAALAPAVMADTPEMPQGMTVKELMPTEPFPSTYPGFESYKSKFPAQLEGSAEFKVTRVASVCSDPTNPINFAMEAENFIRMGNKPVAAVLEKRNIDWEMCDASVVGQKLKVVRLQLLAMGCGFPFVTQKNMPVDQISQHACFYLPVVEYNGKEQAIASDALDGFEAFAVERLSAYLKK</sequence>
<accession>A0ABY0W415</accession>
<gene>
    <name evidence="2" type="ORF">SAMN04490201_4237</name>
</gene>
<keyword evidence="3" id="KW-1185">Reference proteome</keyword>
<dbReference type="Proteomes" id="UP000182058">
    <property type="component" value="Chromosome I"/>
</dbReference>
<evidence type="ECO:0000313" key="3">
    <source>
        <dbReference type="Proteomes" id="UP000182058"/>
    </source>
</evidence>
<proteinExistence type="predicted"/>
<protein>
    <submittedName>
        <fullName evidence="2">Uncharacterized protein</fullName>
    </submittedName>
</protein>
<reference evidence="2 3" key="1">
    <citation type="submission" date="2016-10" db="EMBL/GenBank/DDBJ databases">
        <authorList>
            <person name="Varghese N."/>
            <person name="Submissions S."/>
        </authorList>
    </citation>
    <scope>NUCLEOTIDE SEQUENCE [LARGE SCALE GENOMIC DNA]</scope>
    <source>
        <strain evidence="2 3">BS3667</strain>
    </source>
</reference>
<feature type="chain" id="PRO_5047507502" evidence="1">
    <location>
        <begin position="29"/>
        <end position="197"/>
    </location>
</feature>
<dbReference type="EMBL" id="LT629795">
    <property type="protein sequence ID" value="SDU72153.1"/>
    <property type="molecule type" value="Genomic_DNA"/>
</dbReference>
<evidence type="ECO:0000313" key="2">
    <source>
        <dbReference type="EMBL" id="SDU72153.1"/>
    </source>
</evidence>
<keyword evidence="1" id="KW-0732">Signal</keyword>
<organism evidence="2 3">
    <name type="scientific">Pseudomonas psychrophila</name>
    <dbReference type="NCBI Taxonomy" id="122355"/>
    <lineage>
        <taxon>Bacteria</taxon>
        <taxon>Pseudomonadati</taxon>
        <taxon>Pseudomonadota</taxon>
        <taxon>Gammaproteobacteria</taxon>
        <taxon>Pseudomonadales</taxon>
        <taxon>Pseudomonadaceae</taxon>
        <taxon>Pseudomonas</taxon>
    </lineage>
</organism>
<feature type="signal peptide" evidence="1">
    <location>
        <begin position="1"/>
        <end position="28"/>
    </location>
</feature>